<evidence type="ECO:0000256" key="1">
    <source>
        <dbReference type="SAM" id="Phobius"/>
    </source>
</evidence>
<keyword evidence="3" id="KW-1185">Reference proteome</keyword>
<dbReference type="PANTHER" id="PTHR40394">
    <property type="entry name" value="LIPOPROTEIN-RELATED"/>
    <property type="match status" value="1"/>
</dbReference>
<dbReference type="STRING" id="1365950.SAMN05428963_10472"/>
<keyword evidence="1" id="KW-0812">Transmembrane</keyword>
<dbReference type="RefSeq" id="WP_078707624.1">
    <property type="nucleotide sequence ID" value="NZ_FUXL01000004.1"/>
</dbReference>
<feature type="transmembrane region" description="Helical" evidence="1">
    <location>
        <begin position="95"/>
        <end position="117"/>
    </location>
</feature>
<organism evidence="2 3">
    <name type="scientific">Consotaella salsifontis</name>
    <dbReference type="NCBI Taxonomy" id="1365950"/>
    <lineage>
        <taxon>Bacteria</taxon>
        <taxon>Pseudomonadati</taxon>
        <taxon>Pseudomonadota</taxon>
        <taxon>Alphaproteobacteria</taxon>
        <taxon>Hyphomicrobiales</taxon>
        <taxon>Aurantimonadaceae</taxon>
        <taxon>Consotaella</taxon>
    </lineage>
</organism>
<gene>
    <name evidence="2" type="ORF">SAMN05428963_10472</name>
</gene>
<sequence length="174" mass="18831">MTLLLAEFDSARSLLDAARQTREASTFRVIDAFSPFAVEGLAEEIEGFATSPVRPAMLAGGIAGGAFGLFLQWYSAAIALPIMAGGRPFASWPDFFFVTFEMMVFGAATTGFVVLLWSCGLPRLHHPIFDAPDFERATQDRFFLEVDAGKAADRAAARQYLHALGALSVSEVET</sequence>
<evidence type="ECO:0000313" key="3">
    <source>
        <dbReference type="Proteomes" id="UP000190135"/>
    </source>
</evidence>
<accession>A0A1T4PNL6</accession>
<dbReference type="EMBL" id="FUXL01000004">
    <property type="protein sequence ID" value="SJZ93039.1"/>
    <property type="molecule type" value="Genomic_DNA"/>
</dbReference>
<dbReference type="InterPro" id="IPR021776">
    <property type="entry name" value="ActD"/>
</dbReference>
<dbReference type="Pfam" id="PF11821">
    <property type="entry name" value="ActD"/>
    <property type="match status" value="1"/>
</dbReference>
<evidence type="ECO:0000313" key="2">
    <source>
        <dbReference type="EMBL" id="SJZ93039.1"/>
    </source>
</evidence>
<dbReference type="Proteomes" id="UP000190135">
    <property type="component" value="Unassembled WGS sequence"/>
</dbReference>
<feature type="transmembrane region" description="Helical" evidence="1">
    <location>
        <begin position="56"/>
        <end position="75"/>
    </location>
</feature>
<dbReference type="PANTHER" id="PTHR40394:SF2">
    <property type="entry name" value="QUINOL:CYTOCHROME C OXIDOREDUCTASE MEMBRANE PROTEIN"/>
    <property type="match status" value="1"/>
</dbReference>
<reference evidence="2 3" key="1">
    <citation type="submission" date="2017-02" db="EMBL/GenBank/DDBJ databases">
        <authorList>
            <person name="Peterson S.W."/>
        </authorList>
    </citation>
    <scope>NUCLEOTIDE SEQUENCE [LARGE SCALE GENOMIC DNA]</scope>
    <source>
        <strain evidence="2 3">USBA 369</strain>
    </source>
</reference>
<proteinExistence type="predicted"/>
<keyword evidence="1" id="KW-1133">Transmembrane helix</keyword>
<dbReference type="AlphaFoldDB" id="A0A1T4PNL6"/>
<protein>
    <submittedName>
        <fullName evidence="2">Quinol:cytochrome c oxidoreductase membrane protein</fullName>
    </submittedName>
</protein>
<dbReference type="OrthoDB" id="9792475at2"/>
<name>A0A1T4PNL6_9HYPH</name>
<keyword evidence="1" id="KW-0472">Membrane</keyword>